<gene>
    <name evidence="1" type="ORF">GO986_08720</name>
</gene>
<accession>A0A7C9M621</accession>
<dbReference type="AlphaFoldDB" id="A0A7C9M621"/>
<keyword evidence="2" id="KW-1185">Reference proteome</keyword>
<evidence type="ECO:0000313" key="2">
    <source>
        <dbReference type="Proteomes" id="UP000483286"/>
    </source>
</evidence>
<protein>
    <submittedName>
        <fullName evidence="1">Uncharacterized protein</fullName>
    </submittedName>
</protein>
<sequence>MTATIDPLQPVVDLWFPIDAAEFRAIHQQTCAGAPLEAVGQVRAQGLACMTDDEVEQLARALQLAHLRRPSDVDRLWHFVIVRGMA</sequence>
<evidence type="ECO:0000313" key="1">
    <source>
        <dbReference type="EMBL" id="MVN86845.1"/>
    </source>
</evidence>
<dbReference type="Proteomes" id="UP000483286">
    <property type="component" value="Unassembled WGS sequence"/>
</dbReference>
<organism evidence="1 2">
    <name type="scientific">Deinococcus arboris</name>
    <dbReference type="NCBI Taxonomy" id="2682977"/>
    <lineage>
        <taxon>Bacteria</taxon>
        <taxon>Thermotogati</taxon>
        <taxon>Deinococcota</taxon>
        <taxon>Deinococci</taxon>
        <taxon>Deinococcales</taxon>
        <taxon>Deinococcaceae</taxon>
        <taxon>Deinococcus</taxon>
    </lineage>
</organism>
<comment type="caution">
    <text evidence="1">The sequence shown here is derived from an EMBL/GenBank/DDBJ whole genome shotgun (WGS) entry which is preliminary data.</text>
</comment>
<proteinExistence type="predicted"/>
<reference evidence="1 2" key="1">
    <citation type="submission" date="2019-12" db="EMBL/GenBank/DDBJ databases">
        <title>Deinococcus sp. HMF7620 Genome sequencing and assembly.</title>
        <authorList>
            <person name="Kang H."/>
            <person name="Kim H."/>
            <person name="Joh K."/>
        </authorList>
    </citation>
    <scope>NUCLEOTIDE SEQUENCE [LARGE SCALE GENOMIC DNA]</scope>
    <source>
        <strain evidence="1 2">HMF7620</strain>
    </source>
</reference>
<name>A0A7C9M621_9DEIO</name>
<dbReference type="EMBL" id="WQLB01000009">
    <property type="protein sequence ID" value="MVN86845.1"/>
    <property type="molecule type" value="Genomic_DNA"/>
</dbReference>
<dbReference type="RefSeq" id="WP_157458896.1">
    <property type="nucleotide sequence ID" value="NZ_WQLB01000009.1"/>
</dbReference>